<dbReference type="AlphaFoldDB" id="A0A1E7FMQ4"/>
<dbReference type="SMART" id="SM00456">
    <property type="entry name" value="WW"/>
    <property type="match status" value="2"/>
</dbReference>
<dbReference type="Gene3D" id="2.20.70.10">
    <property type="match status" value="2"/>
</dbReference>
<dbReference type="InterPro" id="IPR036020">
    <property type="entry name" value="WW_dom_sf"/>
</dbReference>
<evidence type="ECO:0000259" key="2">
    <source>
        <dbReference type="PROSITE" id="PS50020"/>
    </source>
</evidence>
<dbReference type="PROSITE" id="PS50020">
    <property type="entry name" value="WW_DOMAIN_2"/>
    <property type="match status" value="2"/>
</dbReference>
<keyword evidence="4" id="KW-1185">Reference proteome</keyword>
<evidence type="ECO:0000313" key="4">
    <source>
        <dbReference type="Proteomes" id="UP000095751"/>
    </source>
</evidence>
<dbReference type="EMBL" id="KV784356">
    <property type="protein sequence ID" value="OEU19073.1"/>
    <property type="molecule type" value="Genomic_DNA"/>
</dbReference>
<gene>
    <name evidence="3" type="ORF">FRACYDRAFT_165441</name>
</gene>
<evidence type="ECO:0000313" key="3">
    <source>
        <dbReference type="EMBL" id="OEU19073.1"/>
    </source>
</evidence>
<dbReference type="InterPro" id="IPR001202">
    <property type="entry name" value="WW_dom"/>
</dbReference>
<sequence>WEEVEDPSSGTVYYYNSETCESSWDRPTSADGENTGELPESWIELEEPTSGQIYYYNSASGETSWERPNAE</sequence>
<accession>A0A1E7FMQ4</accession>
<evidence type="ECO:0000256" key="1">
    <source>
        <dbReference type="SAM" id="MobiDB-lite"/>
    </source>
</evidence>
<feature type="non-terminal residue" evidence="3">
    <location>
        <position position="1"/>
    </location>
</feature>
<organism evidence="3 4">
    <name type="scientific">Fragilariopsis cylindrus CCMP1102</name>
    <dbReference type="NCBI Taxonomy" id="635003"/>
    <lineage>
        <taxon>Eukaryota</taxon>
        <taxon>Sar</taxon>
        <taxon>Stramenopiles</taxon>
        <taxon>Ochrophyta</taxon>
        <taxon>Bacillariophyta</taxon>
        <taxon>Bacillariophyceae</taxon>
        <taxon>Bacillariophycidae</taxon>
        <taxon>Bacillariales</taxon>
        <taxon>Bacillariaceae</taxon>
        <taxon>Fragilariopsis</taxon>
    </lineage>
</organism>
<feature type="domain" description="WW" evidence="2">
    <location>
        <begin position="36"/>
        <end position="70"/>
    </location>
</feature>
<dbReference type="PROSITE" id="PS01159">
    <property type="entry name" value="WW_DOMAIN_1"/>
    <property type="match status" value="2"/>
</dbReference>
<reference evidence="3 4" key="1">
    <citation type="submission" date="2016-09" db="EMBL/GenBank/DDBJ databases">
        <title>Extensive genetic diversity and differential bi-allelic expression allows diatom success in the polar Southern Ocean.</title>
        <authorList>
            <consortium name="DOE Joint Genome Institute"/>
            <person name="Mock T."/>
            <person name="Otillar R.P."/>
            <person name="Strauss J."/>
            <person name="Dupont C."/>
            <person name="Frickenhaus S."/>
            <person name="Maumus F."/>
            <person name="Mcmullan M."/>
            <person name="Sanges R."/>
            <person name="Schmutz J."/>
            <person name="Toseland A."/>
            <person name="Valas R."/>
            <person name="Veluchamy A."/>
            <person name="Ward B.J."/>
            <person name="Allen A."/>
            <person name="Barry K."/>
            <person name="Falciatore A."/>
            <person name="Ferrante M."/>
            <person name="Fortunato A.E."/>
            <person name="Gloeckner G."/>
            <person name="Gruber A."/>
            <person name="Hipkin R."/>
            <person name="Janech M."/>
            <person name="Kroth P."/>
            <person name="Leese F."/>
            <person name="Lindquist E."/>
            <person name="Lyon B.R."/>
            <person name="Martin J."/>
            <person name="Mayer C."/>
            <person name="Parker M."/>
            <person name="Quesneville H."/>
            <person name="Raymond J."/>
            <person name="Uhlig C."/>
            <person name="Valentin K.U."/>
            <person name="Worden A.Z."/>
            <person name="Armbrust E.V."/>
            <person name="Bowler C."/>
            <person name="Green B."/>
            <person name="Moulton V."/>
            <person name="Van Oosterhout C."/>
            <person name="Grigoriev I."/>
        </authorList>
    </citation>
    <scope>NUCLEOTIDE SEQUENCE [LARGE SCALE GENOMIC DNA]</scope>
    <source>
        <strain evidence="3 4">CCMP1102</strain>
    </source>
</reference>
<dbReference type="KEGG" id="fcy:FRACYDRAFT_165441"/>
<feature type="region of interest" description="Disordered" evidence="1">
    <location>
        <begin position="21"/>
        <end position="46"/>
    </location>
</feature>
<feature type="domain" description="WW" evidence="2">
    <location>
        <begin position="1"/>
        <end position="29"/>
    </location>
</feature>
<dbReference type="Pfam" id="PF00397">
    <property type="entry name" value="WW"/>
    <property type="match status" value="2"/>
</dbReference>
<feature type="non-terminal residue" evidence="3">
    <location>
        <position position="71"/>
    </location>
</feature>
<protein>
    <recommendedName>
        <fullName evidence="2">WW domain-containing protein</fullName>
    </recommendedName>
</protein>
<proteinExistence type="predicted"/>
<dbReference type="OrthoDB" id="49416at2759"/>
<dbReference type="SUPFAM" id="SSF51045">
    <property type="entry name" value="WW domain"/>
    <property type="match status" value="2"/>
</dbReference>
<dbReference type="InParanoid" id="A0A1E7FMQ4"/>
<name>A0A1E7FMQ4_9STRA</name>
<dbReference type="CDD" id="cd00201">
    <property type="entry name" value="WW"/>
    <property type="match status" value="1"/>
</dbReference>
<dbReference type="Proteomes" id="UP000095751">
    <property type="component" value="Unassembled WGS sequence"/>
</dbReference>